<dbReference type="SUPFAM" id="SSF53822">
    <property type="entry name" value="Periplasmic binding protein-like I"/>
    <property type="match status" value="1"/>
</dbReference>
<dbReference type="CDD" id="cd15283">
    <property type="entry name" value="7tmC_V2R_pheromone"/>
    <property type="match status" value="1"/>
</dbReference>
<dbReference type="Gene3D" id="2.10.50.30">
    <property type="entry name" value="GPCR, family 3, nine cysteines domain"/>
    <property type="match status" value="1"/>
</dbReference>
<comment type="subcellular location">
    <subcellularLocation>
        <location evidence="1">Cell membrane</location>
        <topology evidence="1">Multi-pass membrane protein</topology>
    </subcellularLocation>
</comment>
<evidence type="ECO:0000256" key="8">
    <source>
        <dbReference type="ARBA" id="ARBA00023170"/>
    </source>
</evidence>
<feature type="transmembrane region" description="Helical" evidence="11">
    <location>
        <begin position="691"/>
        <end position="715"/>
    </location>
</feature>
<dbReference type="InterPro" id="IPR011500">
    <property type="entry name" value="GPCR_3_9-Cys_dom"/>
</dbReference>
<feature type="transmembrane region" description="Helical" evidence="11">
    <location>
        <begin position="918"/>
        <end position="942"/>
    </location>
</feature>
<accession>A0A8C5BH88</accession>
<dbReference type="InterPro" id="IPR028082">
    <property type="entry name" value="Peripla_BP_I"/>
</dbReference>
<evidence type="ECO:0000256" key="10">
    <source>
        <dbReference type="ARBA" id="ARBA00023224"/>
    </source>
</evidence>
<feature type="transmembrane region" description="Helical" evidence="11">
    <location>
        <begin position="7"/>
        <end position="29"/>
    </location>
</feature>
<dbReference type="InterPro" id="IPR001828">
    <property type="entry name" value="ANF_lig-bd_rcpt"/>
</dbReference>
<protein>
    <submittedName>
        <fullName evidence="13">Extracellular calcium-sensing receptor-like</fullName>
    </submittedName>
</protein>
<dbReference type="GeneTree" id="ENSGT01050000244874"/>
<evidence type="ECO:0000313" key="14">
    <source>
        <dbReference type="Proteomes" id="UP000694546"/>
    </source>
</evidence>
<dbReference type="InterPro" id="IPR038550">
    <property type="entry name" value="GPCR_3_9-Cys_sf"/>
</dbReference>
<organism evidence="13 14">
    <name type="scientific">Gadus morhua</name>
    <name type="common">Atlantic cod</name>
    <dbReference type="NCBI Taxonomy" id="8049"/>
    <lineage>
        <taxon>Eukaryota</taxon>
        <taxon>Metazoa</taxon>
        <taxon>Chordata</taxon>
        <taxon>Craniata</taxon>
        <taxon>Vertebrata</taxon>
        <taxon>Euteleostomi</taxon>
        <taxon>Actinopterygii</taxon>
        <taxon>Neopterygii</taxon>
        <taxon>Teleostei</taxon>
        <taxon>Neoteleostei</taxon>
        <taxon>Acanthomorphata</taxon>
        <taxon>Zeiogadaria</taxon>
        <taxon>Gadariae</taxon>
        <taxon>Gadiformes</taxon>
        <taxon>Gadoidei</taxon>
        <taxon>Gadidae</taxon>
        <taxon>Gadus</taxon>
    </lineage>
</organism>
<feature type="transmembrane region" description="Helical" evidence="11">
    <location>
        <begin position="806"/>
        <end position="825"/>
    </location>
</feature>
<keyword evidence="4" id="KW-0732">Signal</keyword>
<keyword evidence="14" id="KW-1185">Reference proteome</keyword>
<feature type="transmembrane region" description="Helical" evidence="11">
    <location>
        <begin position="762"/>
        <end position="786"/>
    </location>
</feature>
<evidence type="ECO:0000256" key="7">
    <source>
        <dbReference type="ARBA" id="ARBA00023136"/>
    </source>
</evidence>
<evidence type="ECO:0000313" key="13">
    <source>
        <dbReference type="Ensembl" id="ENSGMOP00000046085.1"/>
    </source>
</evidence>
<evidence type="ECO:0000256" key="2">
    <source>
        <dbReference type="ARBA" id="ARBA00022475"/>
    </source>
</evidence>
<evidence type="ECO:0000256" key="4">
    <source>
        <dbReference type="ARBA" id="ARBA00022729"/>
    </source>
</evidence>
<keyword evidence="6" id="KW-0297">G-protein coupled receptor</keyword>
<evidence type="ECO:0000256" key="5">
    <source>
        <dbReference type="ARBA" id="ARBA00022989"/>
    </source>
</evidence>
<proteinExistence type="predicted"/>
<evidence type="ECO:0000256" key="11">
    <source>
        <dbReference type="SAM" id="Phobius"/>
    </source>
</evidence>
<dbReference type="Gene3D" id="3.40.50.2300">
    <property type="match status" value="2"/>
</dbReference>
<dbReference type="Pfam" id="PF07562">
    <property type="entry name" value="NCD3G"/>
    <property type="match status" value="1"/>
</dbReference>
<dbReference type="Pfam" id="PF01094">
    <property type="entry name" value="ANF_receptor"/>
    <property type="match status" value="1"/>
</dbReference>
<dbReference type="GO" id="GO:0005886">
    <property type="term" value="C:plasma membrane"/>
    <property type="evidence" value="ECO:0007669"/>
    <property type="project" value="UniProtKB-SubCell"/>
</dbReference>
<feature type="domain" description="G-protein coupled receptors family 3 profile" evidence="12">
    <location>
        <begin position="692"/>
        <end position="956"/>
    </location>
</feature>
<evidence type="ECO:0000256" key="1">
    <source>
        <dbReference type="ARBA" id="ARBA00004651"/>
    </source>
</evidence>
<evidence type="ECO:0000256" key="6">
    <source>
        <dbReference type="ARBA" id="ARBA00023040"/>
    </source>
</evidence>
<keyword evidence="3 11" id="KW-0812">Transmembrane</keyword>
<dbReference type="Pfam" id="PF00003">
    <property type="entry name" value="7tm_3"/>
    <property type="match status" value="2"/>
</dbReference>
<dbReference type="AlphaFoldDB" id="A0A8C5BH88"/>
<feature type="transmembrane region" description="Helical" evidence="11">
    <location>
        <begin position="88"/>
        <end position="117"/>
    </location>
</feature>
<dbReference type="PROSITE" id="PS00981">
    <property type="entry name" value="G_PROTEIN_RECEP_F3_3"/>
    <property type="match status" value="1"/>
</dbReference>
<dbReference type="Proteomes" id="UP000694546">
    <property type="component" value="Chromosome 16"/>
</dbReference>
<dbReference type="PROSITE" id="PS50259">
    <property type="entry name" value="G_PROTEIN_RECEP_F3_4"/>
    <property type="match status" value="2"/>
</dbReference>
<dbReference type="InterPro" id="IPR017978">
    <property type="entry name" value="GPCR_3_C"/>
</dbReference>
<dbReference type="InterPro" id="IPR004073">
    <property type="entry name" value="GPCR_3_vmron_rcpt_2"/>
</dbReference>
<feature type="transmembrane region" description="Helical" evidence="11">
    <location>
        <begin position="886"/>
        <end position="906"/>
    </location>
</feature>
<sequence length="957" mass="106614">MLRHTAFGITFVLCISCVLGKTLAVLMAFKATLPGSNLMKWFGPRRQRIVVLAFTFIQIVICIVWLTSNPPHPFKNLRHFKDRIILECALGSPIGFWAVLGYIGLLALLCFILAFLARKLPDNFNELLLVASFSKSEERVCSLMGEPEEPQLFKTGDIILGGIFSFHSSWKNIESTYVHSPLALQCTSLNFRAFQFAQAMLFAIEEINNSTNLLPGIKVGYKIYDACGSTARAVRVALSLMNGNEGTATMSEKPCIGSVPAIIGLQSSSPSMAVATVIGPFHTPMVSYFATCACLSNKVRYPSFLRTIPSDYYQSRALAQMVKHFGWTWVGAIRSNNDYGNNGMATFIEIATQLGICLEYSLPFFRTDPPEQKQKIIETIKGSTSKVIIGFLSHMDMDVLIEEFAHHNLTGFQWVGTESWISDSPIAIGKGHYILDGSIGLAIRKAYVTGLREFMLDFWETTFGCIFSNIKQTGEHLEQCTGYEDLTEIKNSFHDMSLMSIFNNVYKGVYAVAHTLHSILGCEERCSNTITSHPQAVSYTKCLCTVNSTFKTKEGEEVYFNENGDPAAKYDIINWQPKKDGSVEFVTIGLYDASLPEDKQLHIDNLTLTWANNSKQVPISVCSGTCALGTRKVLQKGKPVCCYDCIPCAEGEVSNTTDSITCVRCHPEFWSNERRDGCEKKETEFLSFTEIMGSILTVSSLLGACLTATVAFIFFRHRNTPIVKANNSELSFLLLFSLTLCFLCSLTFIGRPSDWSCMLRHTAFGITFVLCISCVLGKTLAVLMAFKSTLPGSNRMKFFGPRRQKIVVLTFTSIQVVICIVWVTANPPYPFKNLRHFKDKIILECALGSPIGFWAVLGYIGLLALLCFILAILARKLPDNFNEAKFITFSMLIFCAVWMTFIPAYVSSPGKFSVAVEIFAILASSFGLLFCIFIPKCYIILLKPERNTKKNMMSKKS</sequence>
<keyword evidence="9" id="KW-0325">Glycoprotein</keyword>
<evidence type="ECO:0000256" key="9">
    <source>
        <dbReference type="ARBA" id="ARBA00023180"/>
    </source>
</evidence>
<feature type="domain" description="G-protein coupled receptors family 3 profile" evidence="12">
    <location>
        <begin position="1"/>
        <end position="126"/>
    </location>
</feature>
<feature type="transmembrane region" description="Helical" evidence="11">
    <location>
        <begin position="730"/>
        <end position="750"/>
    </location>
</feature>
<dbReference type="PANTHER" id="PTHR24061:SF528">
    <property type="entry name" value="C-FAMILY ODORANT RECEPTOR OLFCD2-RELATED"/>
    <property type="match status" value="1"/>
</dbReference>
<dbReference type="InterPro" id="IPR017979">
    <property type="entry name" value="GPCR_3_CS"/>
</dbReference>
<evidence type="ECO:0000259" key="12">
    <source>
        <dbReference type="PROSITE" id="PS50259"/>
    </source>
</evidence>
<keyword evidence="5 11" id="KW-1133">Transmembrane helix</keyword>
<dbReference type="GO" id="GO:0004930">
    <property type="term" value="F:G protein-coupled receptor activity"/>
    <property type="evidence" value="ECO:0007669"/>
    <property type="project" value="UniProtKB-KW"/>
</dbReference>
<reference evidence="13" key="1">
    <citation type="submission" date="2025-08" db="UniProtKB">
        <authorList>
            <consortium name="Ensembl"/>
        </authorList>
    </citation>
    <scope>IDENTIFICATION</scope>
</reference>
<dbReference type="PRINTS" id="PR01535">
    <property type="entry name" value="VOMERONASL2R"/>
</dbReference>
<gene>
    <name evidence="13" type="primary">LOC115560860</name>
</gene>
<keyword evidence="10" id="KW-0807">Transducer</keyword>
<dbReference type="InterPro" id="IPR000068">
    <property type="entry name" value="GPCR_3_Ca_sens_rcpt-rel"/>
</dbReference>
<dbReference type="PRINTS" id="PR00248">
    <property type="entry name" value="GPCRMGR"/>
</dbReference>
<evidence type="ECO:0000256" key="3">
    <source>
        <dbReference type="ARBA" id="ARBA00022692"/>
    </source>
</evidence>
<keyword evidence="2" id="KW-1003">Cell membrane</keyword>
<reference evidence="13" key="2">
    <citation type="submission" date="2025-09" db="UniProtKB">
        <authorList>
            <consortium name="Ensembl"/>
        </authorList>
    </citation>
    <scope>IDENTIFICATION</scope>
</reference>
<keyword evidence="7 11" id="KW-0472">Membrane</keyword>
<dbReference type="Ensembl" id="ENSGMOT00000031330.1">
    <property type="protein sequence ID" value="ENSGMOP00000046085.1"/>
    <property type="gene ID" value="ENSGMOG00000024529.1"/>
</dbReference>
<name>A0A8C5BH88_GADMO</name>
<feature type="transmembrane region" description="Helical" evidence="11">
    <location>
        <begin position="851"/>
        <end position="874"/>
    </location>
</feature>
<dbReference type="PANTHER" id="PTHR24061">
    <property type="entry name" value="CALCIUM-SENSING RECEPTOR-RELATED"/>
    <property type="match status" value="1"/>
</dbReference>
<feature type="transmembrane region" description="Helical" evidence="11">
    <location>
        <begin position="49"/>
        <end position="67"/>
    </location>
</feature>
<dbReference type="InterPro" id="IPR000337">
    <property type="entry name" value="GPCR_3"/>
</dbReference>
<keyword evidence="8" id="KW-0675">Receptor</keyword>